<dbReference type="Gene3D" id="3.10.450.50">
    <property type="match status" value="1"/>
</dbReference>
<dbReference type="InterPro" id="IPR037401">
    <property type="entry name" value="SnoaL-like"/>
</dbReference>
<name>A0A918EC36_9PSEU</name>
<comment type="caution">
    <text evidence="3">The sequence shown here is derived from an EMBL/GenBank/DDBJ whole genome shotgun (WGS) entry which is preliminary data.</text>
</comment>
<evidence type="ECO:0000313" key="3">
    <source>
        <dbReference type="EMBL" id="GGP36745.1"/>
    </source>
</evidence>
<accession>A0A918EC36</accession>
<gene>
    <name evidence="3" type="ORF">GCM10010185_04900</name>
</gene>
<feature type="signal peptide" evidence="1">
    <location>
        <begin position="1"/>
        <end position="28"/>
    </location>
</feature>
<dbReference type="PROSITE" id="PS51318">
    <property type="entry name" value="TAT"/>
    <property type="match status" value="1"/>
</dbReference>
<evidence type="ECO:0000259" key="2">
    <source>
        <dbReference type="Pfam" id="PF12680"/>
    </source>
</evidence>
<dbReference type="Pfam" id="PF12680">
    <property type="entry name" value="SnoaL_2"/>
    <property type="match status" value="1"/>
</dbReference>
<dbReference type="AlphaFoldDB" id="A0A918EC36"/>
<dbReference type="InterPro" id="IPR006311">
    <property type="entry name" value="TAT_signal"/>
</dbReference>
<protein>
    <recommendedName>
        <fullName evidence="2">SnoaL-like domain-containing protein</fullName>
    </recommendedName>
</protein>
<evidence type="ECO:0000313" key="4">
    <source>
        <dbReference type="Proteomes" id="UP000639606"/>
    </source>
</evidence>
<dbReference type="SUPFAM" id="SSF54427">
    <property type="entry name" value="NTF2-like"/>
    <property type="match status" value="1"/>
</dbReference>
<keyword evidence="4" id="KW-1185">Reference proteome</keyword>
<reference evidence="3" key="1">
    <citation type="journal article" date="2014" name="Int. J. Syst. Evol. Microbiol.">
        <title>Complete genome sequence of Corynebacterium casei LMG S-19264T (=DSM 44701T), isolated from a smear-ripened cheese.</title>
        <authorList>
            <consortium name="US DOE Joint Genome Institute (JGI-PGF)"/>
            <person name="Walter F."/>
            <person name="Albersmeier A."/>
            <person name="Kalinowski J."/>
            <person name="Ruckert C."/>
        </authorList>
    </citation>
    <scope>NUCLEOTIDE SEQUENCE</scope>
    <source>
        <strain evidence="3">JCM 3313</strain>
    </source>
</reference>
<dbReference type="Proteomes" id="UP000639606">
    <property type="component" value="Unassembled WGS sequence"/>
</dbReference>
<feature type="domain" description="SnoaL-like" evidence="2">
    <location>
        <begin position="42"/>
        <end position="139"/>
    </location>
</feature>
<proteinExistence type="predicted"/>
<sequence>MAPHTRRGFGAIALTAGGLALAGAPAQASPGRRDNKAIVLEAVARQNSGGSFYDFLHPRVRWTIVNGRTYRDKQEFLVEGAAPILDRLRTVLRMTPTSLLEEGDTVAYQFTADATALDGQPYHNDYCWLLTFRRGLIVRAHAYLDMVAVRELIDRVPLPA</sequence>
<evidence type="ECO:0000256" key="1">
    <source>
        <dbReference type="SAM" id="SignalP"/>
    </source>
</evidence>
<dbReference type="InterPro" id="IPR032710">
    <property type="entry name" value="NTF2-like_dom_sf"/>
</dbReference>
<reference evidence="3" key="2">
    <citation type="submission" date="2020-09" db="EMBL/GenBank/DDBJ databases">
        <authorList>
            <person name="Sun Q."/>
            <person name="Ohkuma M."/>
        </authorList>
    </citation>
    <scope>NUCLEOTIDE SEQUENCE</scope>
    <source>
        <strain evidence="3">JCM 3313</strain>
    </source>
</reference>
<keyword evidence="1" id="KW-0732">Signal</keyword>
<dbReference type="PANTHER" id="PTHR41252:SF1">
    <property type="entry name" value="BLR2505 PROTEIN"/>
    <property type="match status" value="1"/>
</dbReference>
<dbReference type="PANTHER" id="PTHR41252">
    <property type="entry name" value="BLR2505 PROTEIN"/>
    <property type="match status" value="1"/>
</dbReference>
<dbReference type="RefSeq" id="WP_189221359.1">
    <property type="nucleotide sequence ID" value="NZ_BMRG01000001.1"/>
</dbReference>
<feature type="chain" id="PRO_5037691321" description="SnoaL-like domain-containing protein" evidence="1">
    <location>
        <begin position="29"/>
        <end position="160"/>
    </location>
</feature>
<dbReference type="EMBL" id="BMRG01000001">
    <property type="protein sequence ID" value="GGP36745.1"/>
    <property type="molecule type" value="Genomic_DNA"/>
</dbReference>
<organism evidence="3 4">
    <name type="scientific">Saccharothrix coeruleofusca</name>
    <dbReference type="NCBI Taxonomy" id="33919"/>
    <lineage>
        <taxon>Bacteria</taxon>
        <taxon>Bacillati</taxon>
        <taxon>Actinomycetota</taxon>
        <taxon>Actinomycetes</taxon>
        <taxon>Pseudonocardiales</taxon>
        <taxon>Pseudonocardiaceae</taxon>
        <taxon>Saccharothrix</taxon>
    </lineage>
</organism>